<dbReference type="InterPro" id="IPR016855">
    <property type="entry name" value="ERp29"/>
</dbReference>
<evidence type="ECO:0000313" key="6">
    <source>
        <dbReference type="Proteomes" id="UP000037069"/>
    </source>
</evidence>
<dbReference type="STRING" id="7375.A0A0L0BP14"/>
<name>A0A0L0BP14_LUCCU</name>
<dbReference type="InterPro" id="IPR012883">
    <property type="entry name" value="ERp29_N"/>
</dbReference>
<dbReference type="EMBL" id="JRES01001586">
    <property type="protein sequence ID" value="KNC21718.1"/>
    <property type="molecule type" value="Genomic_DNA"/>
</dbReference>
<evidence type="ECO:0000259" key="3">
    <source>
        <dbReference type="Pfam" id="PF07749"/>
    </source>
</evidence>
<dbReference type="InterPro" id="IPR036249">
    <property type="entry name" value="Thioredoxin-like_sf"/>
</dbReference>
<feature type="signal peptide" evidence="2">
    <location>
        <begin position="1"/>
        <end position="25"/>
    </location>
</feature>
<sequence>MTKVLPKPILFVFINLALLSCVTWANNCPGCVDLDDITFEKTIKRFPYALVKFDIAYPYGEKHEAFAAFAKAAHAATDDLLIATVGVKDYGENENKALAERFEVDEKNYPAIFLFRKGEDKPLPLPSHLDISVDSLKTFVSSNTDLYIGREGCLKQFNDLAKNFANLEDSQQQERLAEGKKLSENFKKDWEMASSKTYITFMEKIMKSGYKFVEDETRRLLRLRAGKVSQAKKAELNIKLNILEAFRVNKLTKEEL</sequence>
<feature type="domain" description="ERp29 N-terminal" evidence="4">
    <location>
        <begin position="28"/>
        <end position="150"/>
    </location>
</feature>
<keyword evidence="6" id="KW-1185">Reference proteome</keyword>
<dbReference type="Gene3D" id="1.20.1150.12">
    <property type="entry name" value="Endoplasmic reticulum resident protein 29, C-terminal domain"/>
    <property type="match status" value="1"/>
</dbReference>
<dbReference type="PROSITE" id="PS51257">
    <property type="entry name" value="PROKAR_LIPOPROTEIN"/>
    <property type="match status" value="1"/>
</dbReference>
<organism evidence="5 6">
    <name type="scientific">Lucilia cuprina</name>
    <name type="common">Green bottle fly</name>
    <name type="synonym">Australian sheep blowfly</name>
    <dbReference type="NCBI Taxonomy" id="7375"/>
    <lineage>
        <taxon>Eukaryota</taxon>
        <taxon>Metazoa</taxon>
        <taxon>Ecdysozoa</taxon>
        <taxon>Arthropoda</taxon>
        <taxon>Hexapoda</taxon>
        <taxon>Insecta</taxon>
        <taxon>Pterygota</taxon>
        <taxon>Neoptera</taxon>
        <taxon>Endopterygota</taxon>
        <taxon>Diptera</taxon>
        <taxon>Brachycera</taxon>
        <taxon>Muscomorpha</taxon>
        <taxon>Oestroidea</taxon>
        <taxon>Calliphoridae</taxon>
        <taxon>Luciliinae</taxon>
        <taxon>Lucilia</taxon>
    </lineage>
</organism>
<proteinExistence type="predicted"/>
<dbReference type="InterPro" id="IPR036356">
    <property type="entry name" value="ERp29_C_sf"/>
</dbReference>
<protein>
    <submittedName>
        <fullName evidence="5">Protein windbeutel</fullName>
    </submittedName>
</protein>
<dbReference type="Gene3D" id="3.40.30.10">
    <property type="entry name" value="Glutaredoxin"/>
    <property type="match status" value="1"/>
</dbReference>
<dbReference type="Proteomes" id="UP000037069">
    <property type="component" value="Unassembled WGS sequence"/>
</dbReference>
<dbReference type="GO" id="GO:0009306">
    <property type="term" value="P:protein secretion"/>
    <property type="evidence" value="ECO:0007669"/>
    <property type="project" value="InterPro"/>
</dbReference>
<reference evidence="5 6" key="1">
    <citation type="journal article" date="2015" name="Nat. Commun.">
        <title>Lucilia cuprina genome unlocks parasitic fly biology to underpin future interventions.</title>
        <authorList>
            <person name="Anstead C.A."/>
            <person name="Korhonen P.K."/>
            <person name="Young N.D."/>
            <person name="Hall R.S."/>
            <person name="Jex A.R."/>
            <person name="Murali S.C."/>
            <person name="Hughes D.S."/>
            <person name="Lee S.F."/>
            <person name="Perry T."/>
            <person name="Stroehlein A.J."/>
            <person name="Ansell B.R."/>
            <person name="Breugelmans B."/>
            <person name="Hofmann A."/>
            <person name="Qu J."/>
            <person name="Dugan S."/>
            <person name="Lee S.L."/>
            <person name="Chao H."/>
            <person name="Dinh H."/>
            <person name="Han Y."/>
            <person name="Doddapaneni H.V."/>
            <person name="Worley K.C."/>
            <person name="Muzny D.M."/>
            <person name="Ioannidis P."/>
            <person name="Waterhouse R.M."/>
            <person name="Zdobnov E.M."/>
            <person name="James P.J."/>
            <person name="Bagnall N.H."/>
            <person name="Kotze A.C."/>
            <person name="Gibbs R.A."/>
            <person name="Richards S."/>
            <person name="Batterham P."/>
            <person name="Gasser R.B."/>
        </authorList>
    </citation>
    <scope>NUCLEOTIDE SEQUENCE [LARGE SCALE GENOMIC DNA]</scope>
    <source>
        <strain evidence="5 6">LS</strain>
        <tissue evidence="5">Full body</tissue>
    </source>
</reference>
<evidence type="ECO:0000259" key="4">
    <source>
        <dbReference type="Pfam" id="PF07912"/>
    </source>
</evidence>
<dbReference type="FunFam" id="3.40.30.10:FF:000133">
    <property type="entry name" value="Endoplasmic reticulum resident protein 29"/>
    <property type="match status" value="1"/>
</dbReference>
<feature type="chain" id="PRO_5005534846" evidence="2">
    <location>
        <begin position="26"/>
        <end position="256"/>
    </location>
</feature>
<dbReference type="Pfam" id="PF07912">
    <property type="entry name" value="ERp29_N"/>
    <property type="match status" value="1"/>
</dbReference>
<dbReference type="SUPFAM" id="SSF52833">
    <property type="entry name" value="Thioredoxin-like"/>
    <property type="match status" value="1"/>
</dbReference>
<gene>
    <name evidence="5" type="ORF">FF38_09332</name>
</gene>
<dbReference type="PANTHER" id="PTHR12211:SF0">
    <property type="entry name" value="ENDOPLASMIC RETICULUM RESIDENT PROTEIN 29"/>
    <property type="match status" value="1"/>
</dbReference>
<keyword evidence="2" id="KW-0732">Signal</keyword>
<dbReference type="GO" id="GO:0005788">
    <property type="term" value="C:endoplasmic reticulum lumen"/>
    <property type="evidence" value="ECO:0007669"/>
    <property type="project" value="InterPro"/>
</dbReference>
<evidence type="ECO:0000313" key="5">
    <source>
        <dbReference type="EMBL" id="KNC21718.1"/>
    </source>
</evidence>
<evidence type="ECO:0000256" key="2">
    <source>
        <dbReference type="SAM" id="SignalP"/>
    </source>
</evidence>
<dbReference type="AlphaFoldDB" id="A0A0L0BP14"/>
<dbReference type="OrthoDB" id="417262at2759"/>
<dbReference type="OMA" id="FPYGDKH"/>
<keyword evidence="1" id="KW-0256">Endoplasmic reticulum</keyword>
<dbReference type="SUPFAM" id="SSF47933">
    <property type="entry name" value="ERP29 C domain-like"/>
    <property type="match status" value="1"/>
</dbReference>
<evidence type="ECO:0000256" key="1">
    <source>
        <dbReference type="ARBA" id="ARBA00022824"/>
    </source>
</evidence>
<comment type="caution">
    <text evidence="5">The sequence shown here is derived from an EMBL/GenBank/DDBJ whole genome shotgun (WGS) entry which is preliminary data.</text>
</comment>
<accession>A0A0L0BP14</accession>
<dbReference type="PANTHER" id="PTHR12211">
    <property type="entry name" value="ENDOPLASMIC RETICULUM PROTEIN ERP29"/>
    <property type="match status" value="1"/>
</dbReference>
<feature type="domain" description="Endoplasmic reticulum resident protein 29 C-terminal" evidence="3">
    <location>
        <begin position="152"/>
        <end position="246"/>
    </location>
</feature>
<dbReference type="Pfam" id="PF07749">
    <property type="entry name" value="ERp29"/>
    <property type="match status" value="1"/>
</dbReference>
<dbReference type="InterPro" id="IPR011679">
    <property type="entry name" value="ERp29_C"/>
</dbReference>